<keyword evidence="3" id="KW-1185">Reference proteome</keyword>
<comment type="caution">
    <text evidence="2">The sequence shown here is derived from an EMBL/GenBank/DDBJ whole genome shotgun (WGS) entry which is preliminary data.</text>
</comment>
<dbReference type="Proteomes" id="UP001157006">
    <property type="component" value="Unassembled WGS sequence"/>
</dbReference>
<name>A0AAV0YEP2_VICFA</name>
<feature type="domain" description="Reverse transcriptase zinc-binding" evidence="1">
    <location>
        <begin position="38"/>
        <end position="121"/>
    </location>
</feature>
<evidence type="ECO:0000259" key="1">
    <source>
        <dbReference type="Pfam" id="PF13966"/>
    </source>
</evidence>
<evidence type="ECO:0000313" key="2">
    <source>
        <dbReference type="EMBL" id="CAI8584249.1"/>
    </source>
</evidence>
<sequence>MLMDIKDNGSRILRHILKIRNEVSTLYEYYSLKNSNHFQAKKFYMEVLQHMPKVEWRGLVSNNKARPRVVIVLWLACQKRLATKDILVKFGIKTDLKCVFYDCAETIHHLLFYCRYTKRIWGDILEWINISHTIQGWNQELTWLVKFCKSKNWRS</sequence>
<reference evidence="2 3" key="1">
    <citation type="submission" date="2023-01" db="EMBL/GenBank/DDBJ databases">
        <authorList>
            <person name="Kreplak J."/>
        </authorList>
    </citation>
    <scope>NUCLEOTIDE SEQUENCE [LARGE SCALE GENOMIC DNA]</scope>
</reference>
<dbReference type="AlphaFoldDB" id="A0AAV0YEP2"/>
<organism evidence="2 3">
    <name type="scientific">Vicia faba</name>
    <name type="common">Broad bean</name>
    <name type="synonym">Faba vulgaris</name>
    <dbReference type="NCBI Taxonomy" id="3906"/>
    <lineage>
        <taxon>Eukaryota</taxon>
        <taxon>Viridiplantae</taxon>
        <taxon>Streptophyta</taxon>
        <taxon>Embryophyta</taxon>
        <taxon>Tracheophyta</taxon>
        <taxon>Spermatophyta</taxon>
        <taxon>Magnoliopsida</taxon>
        <taxon>eudicotyledons</taxon>
        <taxon>Gunneridae</taxon>
        <taxon>Pentapetalae</taxon>
        <taxon>rosids</taxon>
        <taxon>fabids</taxon>
        <taxon>Fabales</taxon>
        <taxon>Fabaceae</taxon>
        <taxon>Papilionoideae</taxon>
        <taxon>50 kb inversion clade</taxon>
        <taxon>NPAAA clade</taxon>
        <taxon>Hologalegina</taxon>
        <taxon>IRL clade</taxon>
        <taxon>Fabeae</taxon>
        <taxon>Vicia</taxon>
    </lineage>
</organism>
<proteinExistence type="predicted"/>
<accession>A0AAV0YEP2</accession>
<evidence type="ECO:0000313" key="3">
    <source>
        <dbReference type="Proteomes" id="UP001157006"/>
    </source>
</evidence>
<dbReference type="Pfam" id="PF13966">
    <property type="entry name" value="zf-RVT"/>
    <property type="match status" value="1"/>
</dbReference>
<protein>
    <recommendedName>
        <fullName evidence="1">Reverse transcriptase zinc-binding domain-containing protein</fullName>
    </recommendedName>
</protein>
<dbReference type="EMBL" id="CATIWC010001567">
    <property type="protein sequence ID" value="CAI8584249.1"/>
    <property type="molecule type" value="Genomic_DNA"/>
</dbReference>
<dbReference type="InterPro" id="IPR026960">
    <property type="entry name" value="RVT-Znf"/>
</dbReference>
<gene>
    <name evidence="2" type="ORF">VFH_U066280</name>
</gene>